<comment type="caution">
    <text evidence="7">The sequence shown here is derived from an EMBL/GenBank/DDBJ whole genome shotgun (WGS) entry which is preliminary data.</text>
</comment>
<keyword evidence="3" id="KW-0456">Lyase</keyword>
<name>A0A0B4FTR0_METAF</name>
<dbReference type="GO" id="GO:0005737">
    <property type="term" value="C:cytoplasm"/>
    <property type="evidence" value="ECO:0007669"/>
    <property type="project" value="TreeGrafter"/>
</dbReference>
<gene>
    <name evidence="7" type="ORF">MAN_01585</name>
</gene>
<keyword evidence="8" id="KW-1185">Reference proteome</keyword>
<dbReference type="PANTHER" id="PTHR48094:SF11">
    <property type="entry name" value="GLUTATHIONE-INDEPENDENT GLYOXALASE HSP31-RELATED"/>
    <property type="match status" value="1"/>
</dbReference>
<keyword evidence="2" id="KW-0346">Stress response</keyword>
<evidence type="ECO:0000313" key="8">
    <source>
        <dbReference type="Proteomes" id="UP000031186"/>
    </source>
</evidence>
<dbReference type="SUPFAM" id="SSF52317">
    <property type="entry name" value="Class I glutamine amidotransferase-like"/>
    <property type="match status" value="1"/>
</dbReference>
<dbReference type="InterPro" id="IPR050325">
    <property type="entry name" value="Prot/Nucl_acid_deglycase"/>
</dbReference>
<dbReference type="AlphaFoldDB" id="A0A0B4FTR0"/>
<dbReference type="GO" id="GO:0019243">
    <property type="term" value="P:methylglyoxal catabolic process to D-lactate via S-lactoyl-glutathione"/>
    <property type="evidence" value="ECO:0007669"/>
    <property type="project" value="TreeGrafter"/>
</dbReference>
<reference evidence="7 8" key="1">
    <citation type="journal article" date="2014" name="Proc. Natl. Acad. Sci. U.S.A.">
        <title>Trajectory and genomic determinants of fungal-pathogen speciation and host adaptation.</title>
        <authorList>
            <person name="Hu X."/>
            <person name="Xiao G."/>
            <person name="Zheng P."/>
            <person name="Shang Y."/>
            <person name="Su Y."/>
            <person name="Zhang X."/>
            <person name="Liu X."/>
            <person name="Zhan S."/>
            <person name="St Leger R.J."/>
            <person name="Wang C."/>
        </authorList>
    </citation>
    <scope>NUCLEOTIDE SEQUENCE [LARGE SCALE GENOMIC DNA]</scope>
    <source>
        <strain evidence="7 8">ARSEF 549</strain>
    </source>
</reference>
<dbReference type="CDD" id="cd03141">
    <property type="entry name" value="GATase1_Hsp31_like"/>
    <property type="match status" value="1"/>
</dbReference>
<evidence type="ECO:0000256" key="2">
    <source>
        <dbReference type="ARBA" id="ARBA00023016"/>
    </source>
</evidence>
<sequence length="236" mass="26040">MSRRILFVFTSNDRLVNTTVKTGWYLPEAAHPYYGLKTAGFEINFVSELGGRPPLDESSISATKNDAVCQRFLNDAQVQKMLDEAPPLSSIKLPAPEYDAVFYPGGQGPLIGLPQNTQSQNLIRTMFEDGRVVSAICHAPAVFTEVKLQDGKYLVDGRKVTSMSNKEEELWGRVPYVPYLVQSRLKERGGIFIEGSTAWGDHVVVDKDSHGRKLVTGANPASGGSLAREIIKLLRE</sequence>
<evidence type="ECO:0000313" key="7">
    <source>
        <dbReference type="EMBL" id="KID69071.1"/>
    </source>
</evidence>
<dbReference type="InterPro" id="IPR029062">
    <property type="entry name" value="Class_I_gatase-like"/>
</dbReference>
<evidence type="ECO:0000256" key="4">
    <source>
        <dbReference type="ARBA" id="ARBA00038493"/>
    </source>
</evidence>
<feature type="non-terminal residue" evidence="7">
    <location>
        <position position="1"/>
    </location>
</feature>
<evidence type="ECO:0000256" key="5">
    <source>
        <dbReference type="ARBA" id="ARBA00048082"/>
    </source>
</evidence>
<dbReference type="GO" id="GO:0019172">
    <property type="term" value="F:glyoxalase III activity"/>
    <property type="evidence" value="ECO:0007669"/>
    <property type="project" value="UniProtKB-EC"/>
</dbReference>
<protein>
    <recommendedName>
        <fullName evidence="1">D-lactate dehydratase</fullName>
        <ecNumber evidence="1">4.2.1.130</ecNumber>
    </recommendedName>
</protein>
<dbReference type="EC" id="4.2.1.130" evidence="1"/>
<comment type="catalytic activity">
    <reaction evidence="5">
        <text>methylglyoxal + H2O = (R)-lactate + H(+)</text>
        <dbReference type="Rhea" id="RHEA:27754"/>
        <dbReference type="ChEBI" id="CHEBI:15377"/>
        <dbReference type="ChEBI" id="CHEBI:15378"/>
        <dbReference type="ChEBI" id="CHEBI:16004"/>
        <dbReference type="ChEBI" id="CHEBI:17158"/>
        <dbReference type="EC" id="4.2.1.130"/>
    </reaction>
</comment>
<comment type="similarity">
    <text evidence="4">Belongs to the peptidase C56 family. HSP31-like subfamily.</text>
</comment>
<dbReference type="Proteomes" id="UP000031186">
    <property type="component" value="Unassembled WGS sequence"/>
</dbReference>
<dbReference type="VEuPathDB" id="FungiDB:MAN_01585"/>
<dbReference type="EMBL" id="AZNF01000002">
    <property type="protein sequence ID" value="KID69071.1"/>
    <property type="molecule type" value="Genomic_DNA"/>
</dbReference>
<dbReference type="HOGENOM" id="CLU_070319_2_0_1"/>
<feature type="domain" description="DJ-1/PfpI" evidence="6">
    <location>
        <begin position="28"/>
        <end position="232"/>
    </location>
</feature>
<dbReference type="Pfam" id="PF01965">
    <property type="entry name" value="DJ-1_PfpI"/>
    <property type="match status" value="1"/>
</dbReference>
<dbReference type="InterPro" id="IPR002818">
    <property type="entry name" value="DJ-1/PfpI"/>
</dbReference>
<accession>A0A0B4FTR0</accession>
<dbReference type="PANTHER" id="PTHR48094">
    <property type="entry name" value="PROTEIN/NUCLEIC ACID DEGLYCASE DJ-1-RELATED"/>
    <property type="match status" value="1"/>
</dbReference>
<organism evidence="7 8">
    <name type="scientific">Metarhizium anisopliae (strain ARSEF 549)</name>
    <dbReference type="NCBI Taxonomy" id="3151832"/>
    <lineage>
        <taxon>Eukaryota</taxon>
        <taxon>Fungi</taxon>
        <taxon>Dikarya</taxon>
        <taxon>Ascomycota</taxon>
        <taxon>Pezizomycotina</taxon>
        <taxon>Sordariomycetes</taxon>
        <taxon>Hypocreomycetidae</taxon>
        <taxon>Hypocreales</taxon>
        <taxon>Clavicipitaceae</taxon>
        <taxon>Metarhizium</taxon>
    </lineage>
</organism>
<evidence type="ECO:0000256" key="1">
    <source>
        <dbReference type="ARBA" id="ARBA00013134"/>
    </source>
</evidence>
<dbReference type="Gene3D" id="3.40.50.880">
    <property type="match status" value="1"/>
</dbReference>
<evidence type="ECO:0000256" key="3">
    <source>
        <dbReference type="ARBA" id="ARBA00023239"/>
    </source>
</evidence>
<proteinExistence type="inferred from homology"/>
<evidence type="ECO:0000259" key="6">
    <source>
        <dbReference type="Pfam" id="PF01965"/>
    </source>
</evidence>